<dbReference type="GO" id="GO:0003677">
    <property type="term" value="F:DNA binding"/>
    <property type="evidence" value="ECO:0007669"/>
    <property type="project" value="InterPro"/>
</dbReference>
<organism evidence="7 8">
    <name type="scientific">Pleionea litopenaei</name>
    <dbReference type="NCBI Taxonomy" id="3070815"/>
    <lineage>
        <taxon>Bacteria</taxon>
        <taxon>Pseudomonadati</taxon>
        <taxon>Pseudomonadota</taxon>
        <taxon>Gammaproteobacteria</taxon>
        <taxon>Oceanospirillales</taxon>
        <taxon>Pleioneaceae</taxon>
        <taxon>Pleionea</taxon>
    </lineage>
</organism>
<feature type="domain" description="Heat-inducible transcription repressor HrcA C-terminal" evidence="6">
    <location>
        <begin position="105"/>
        <end position="326"/>
    </location>
</feature>
<comment type="function">
    <text evidence="5">Negative regulator of class I heat shock genes (grpE-dnaK-dnaJ and groELS operons). Prevents heat-shock induction of these operons.</text>
</comment>
<dbReference type="HAMAP" id="MF_00081">
    <property type="entry name" value="HrcA"/>
    <property type="match status" value="1"/>
</dbReference>
<evidence type="ECO:0000259" key="6">
    <source>
        <dbReference type="Pfam" id="PF01628"/>
    </source>
</evidence>
<evidence type="ECO:0000313" key="7">
    <source>
        <dbReference type="EMBL" id="WMS86342.1"/>
    </source>
</evidence>
<dbReference type="Gene3D" id="1.10.10.10">
    <property type="entry name" value="Winged helix-like DNA-binding domain superfamily/Winged helix DNA-binding domain"/>
    <property type="match status" value="1"/>
</dbReference>
<keyword evidence="1 5" id="KW-0678">Repressor</keyword>
<keyword evidence="3 5" id="KW-0346">Stress response</keyword>
<dbReference type="SUPFAM" id="SSF55781">
    <property type="entry name" value="GAF domain-like"/>
    <property type="match status" value="1"/>
</dbReference>
<dbReference type="Gene3D" id="3.30.390.60">
    <property type="entry name" value="Heat-inducible transcription repressor hrca homolog, domain 3"/>
    <property type="match status" value="1"/>
</dbReference>
<dbReference type="InterPro" id="IPR021153">
    <property type="entry name" value="HrcA_C"/>
</dbReference>
<evidence type="ECO:0000256" key="5">
    <source>
        <dbReference type="HAMAP-Rule" id="MF_00081"/>
    </source>
</evidence>
<dbReference type="InterPro" id="IPR023120">
    <property type="entry name" value="WHTH_transcript_rep_HrcA_IDD"/>
</dbReference>
<dbReference type="PANTHER" id="PTHR34824:SF1">
    <property type="entry name" value="HEAT-INDUCIBLE TRANSCRIPTION REPRESSOR HRCA"/>
    <property type="match status" value="1"/>
</dbReference>
<dbReference type="InterPro" id="IPR036388">
    <property type="entry name" value="WH-like_DNA-bd_sf"/>
</dbReference>
<dbReference type="Gene3D" id="3.30.450.40">
    <property type="match status" value="1"/>
</dbReference>
<evidence type="ECO:0000256" key="2">
    <source>
        <dbReference type="ARBA" id="ARBA00023015"/>
    </source>
</evidence>
<dbReference type="Pfam" id="PF01628">
    <property type="entry name" value="HrcA"/>
    <property type="match status" value="1"/>
</dbReference>
<dbReference type="EMBL" id="CP133548">
    <property type="protein sequence ID" value="WMS86342.1"/>
    <property type="molecule type" value="Genomic_DNA"/>
</dbReference>
<dbReference type="NCBIfam" id="TIGR00331">
    <property type="entry name" value="hrcA"/>
    <property type="match status" value="1"/>
</dbReference>
<evidence type="ECO:0000313" key="8">
    <source>
        <dbReference type="Proteomes" id="UP001239782"/>
    </source>
</evidence>
<dbReference type="InterPro" id="IPR029016">
    <property type="entry name" value="GAF-like_dom_sf"/>
</dbReference>
<sequence length="344" mass="37933">MTLSNRAHQLMKVLVEQYLTTGQPIGSSTLAKLSELAVSPATIRNVMGELEQQGFVESPHTSAGRVPTDQGFRLFVDHLLTVQPPQPEQVAEIARQFAPAQTTQEMLSNTSRMLSELTSMAGLVKLPSRKITRIKHIEFMPLTEKRILVVLVLDDHEVQNRVIYSERRFTPAQLVAATNYVNQHLAGRDLESARRTLLETMKTEKETLNDMMQLAIELANASLSTSSTADDYHLSGDKNLLDMVNSEGELSRLKALFNAFQQKQEVLALLNKAIAAEGVQIFIGEECASEGLSSCSVVTAPYKMEGEPVGVLAVVGPTRMFYDRVIPIVDITAKLLSSALNHSE</sequence>
<dbReference type="GO" id="GO:0045892">
    <property type="term" value="P:negative regulation of DNA-templated transcription"/>
    <property type="evidence" value="ECO:0007669"/>
    <property type="project" value="UniProtKB-UniRule"/>
</dbReference>
<dbReference type="RefSeq" id="WP_309201494.1">
    <property type="nucleotide sequence ID" value="NZ_CP133548.1"/>
</dbReference>
<reference evidence="7 8" key="1">
    <citation type="submission" date="2023-08" db="EMBL/GenBank/DDBJ databases">
        <title>Pleionea litopenaei sp. nov., isolated from stomach of juvenile Litopenaeus vannamei.</title>
        <authorList>
            <person name="Rho A.M."/>
            <person name="Hwang C.Y."/>
        </authorList>
    </citation>
    <scope>NUCLEOTIDE SEQUENCE [LARGE SCALE GENOMIC DNA]</scope>
    <source>
        <strain evidence="7 8">HL-JVS1</strain>
    </source>
</reference>
<dbReference type="PIRSF" id="PIRSF005485">
    <property type="entry name" value="HrcA"/>
    <property type="match status" value="1"/>
</dbReference>
<dbReference type="InterPro" id="IPR002571">
    <property type="entry name" value="HrcA"/>
</dbReference>
<evidence type="ECO:0000256" key="4">
    <source>
        <dbReference type="ARBA" id="ARBA00023163"/>
    </source>
</evidence>
<dbReference type="SUPFAM" id="SSF46785">
    <property type="entry name" value="Winged helix' DNA-binding domain"/>
    <property type="match status" value="1"/>
</dbReference>
<gene>
    <name evidence="5 7" type="primary">hrcA</name>
    <name evidence="7" type="ORF">Q9312_14050</name>
</gene>
<protein>
    <recommendedName>
        <fullName evidence="5">Heat-inducible transcription repressor HrcA</fullName>
    </recommendedName>
</protein>
<evidence type="ECO:0000256" key="3">
    <source>
        <dbReference type="ARBA" id="ARBA00023016"/>
    </source>
</evidence>
<accession>A0AA51RRQ8</accession>
<keyword evidence="8" id="KW-1185">Reference proteome</keyword>
<dbReference type="PANTHER" id="PTHR34824">
    <property type="entry name" value="HEAT-INDUCIBLE TRANSCRIPTION REPRESSOR HRCA"/>
    <property type="match status" value="1"/>
</dbReference>
<comment type="similarity">
    <text evidence="5">Belongs to the HrcA family.</text>
</comment>
<keyword evidence="4 5" id="KW-0804">Transcription</keyword>
<evidence type="ECO:0000256" key="1">
    <source>
        <dbReference type="ARBA" id="ARBA00022491"/>
    </source>
</evidence>
<proteinExistence type="inferred from homology"/>
<dbReference type="InterPro" id="IPR036390">
    <property type="entry name" value="WH_DNA-bd_sf"/>
</dbReference>
<dbReference type="AlphaFoldDB" id="A0AA51RRQ8"/>
<keyword evidence="2 5" id="KW-0805">Transcription regulation</keyword>
<dbReference type="KEGG" id="plei:Q9312_14050"/>
<name>A0AA51RRQ8_9GAMM</name>
<dbReference type="Proteomes" id="UP001239782">
    <property type="component" value="Chromosome"/>
</dbReference>